<dbReference type="Proteomes" id="UP001589627">
    <property type="component" value="Unassembled WGS sequence"/>
</dbReference>
<dbReference type="GO" id="GO:0016746">
    <property type="term" value="F:acyltransferase activity"/>
    <property type="evidence" value="ECO:0007669"/>
    <property type="project" value="UniProtKB-KW"/>
</dbReference>
<gene>
    <name evidence="1" type="ORF">ACFFNX_45690</name>
</gene>
<dbReference type="EMBL" id="JBHLZP010000720">
    <property type="protein sequence ID" value="MFB9839461.1"/>
    <property type="molecule type" value="Genomic_DNA"/>
</dbReference>
<keyword evidence="2" id="KW-1185">Reference proteome</keyword>
<keyword evidence="1" id="KW-0808">Transferase</keyword>
<reference evidence="1 2" key="1">
    <citation type="submission" date="2024-09" db="EMBL/GenBank/DDBJ databases">
        <authorList>
            <person name="Sun Q."/>
            <person name="Mori K."/>
        </authorList>
    </citation>
    <scope>NUCLEOTIDE SEQUENCE [LARGE SCALE GENOMIC DNA]</scope>
    <source>
        <strain evidence="1 2">TBRC 0563</strain>
    </source>
</reference>
<keyword evidence="1" id="KW-0012">Acyltransferase</keyword>
<proteinExistence type="predicted"/>
<comment type="caution">
    <text evidence="1">The sequence shown here is derived from an EMBL/GenBank/DDBJ whole genome shotgun (WGS) entry which is preliminary data.</text>
</comment>
<name>A0ABV5YY88_9ACTN</name>
<evidence type="ECO:0000313" key="2">
    <source>
        <dbReference type="Proteomes" id="UP001589627"/>
    </source>
</evidence>
<organism evidence="1 2">
    <name type="scientific">Actinoallomurus acaciae</name>
    <dbReference type="NCBI Taxonomy" id="502577"/>
    <lineage>
        <taxon>Bacteria</taxon>
        <taxon>Bacillati</taxon>
        <taxon>Actinomycetota</taxon>
        <taxon>Actinomycetes</taxon>
        <taxon>Streptosporangiales</taxon>
        <taxon>Thermomonosporaceae</taxon>
        <taxon>Actinoallomurus</taxon>
    </lineage>
</organism>
<feature type="non-terminal residue" evidence="1">
    <location>
        <position position="1"/>
    </location>
</feature>
<evidence type="ECO:0000313" key="1">
    <source>
        <dbReference type="EMBL" id="MFB9839461.1"/>
    </source>
</evidence>
<accession>A0ABV5YY88</accession>
<sequence>ERRRGRRAAAERARAMTNVLPPRETGTLAALAAAPHADVIFVAHTGADDLLSPADIWRNIPMGQPLRARWWRVPCEEIPREDRERWLYDWWETIDDWIAENRPESREQA</sequence>
<protein>
    <submittedName>
        <fullName evidence="1">1-acyl-sn-glycerol-3-phosphate acyltransferase</fullName>
    </submittedName>
</protein>